<dbReference type="PANTHER" id="PTHR43304">
    <property type="entry name" value="PHYTOCHROME-LIKE PROTEIN CPH1"/>
    <property type="match status" value="1"/>
</dbReference>
<evidence type="ECO:0000256" key="6">
    <source>
        <dbReference type="ARBA" id="ARBA00022485"/>
    </source>
</evidence>
<keyword evidence="7" id="KW-0963">Cytoplasm</keyword>
<dbReference type="CDD" id="cd00130">
    <property type="entry name" value="PAS"/>
    <property type="match status" value="3"/>
</dbReference>
<gene>
    <name evidence="19" type="ORF">ACFSRY_05415</name>
</gene>
<reference evidence="20" key="1">
    <citation type="journal article" date="2019" name="Int. J. Syst. Evol. Microbiol.">
        <title>The Global Catalogue of Microorganisms (GCM) 10K type strain sequencing project: providing services to taxonomists for standard genome sequencing and annotation.</title>
        <authorList>
            <consortium name="The Broad Institute Genomics Platform"/>
            <consortium name="The Broad Institute Genome Sequencing Center for Infectious Disease"/>
            <person name="Wu L."/>
            <person name="Ma J."/>
        </authorList>
    </citation>
    <scope>NUCLEOTIDE SEQUENCE [LARGE SCALE GENOMIC DNA]</scope>
    <source>
        <strain evidence="20">KCTC 42498</strain>
    </source>
</reference>
<keyword evidence="11" id="KW-0418">Kinase</keyword>
<feature type="coiled-coil region" evidence="16">
    <location>
        <begin position="138"/>
        <end position="165"/>
    </location>
</feature>
<evidence type="ECO:0000256" key="5">
    <source>
        <dbReference type="ARBA" id="ARBA00017322"/>
    </source>
</evidence>
<dbReference type="InterPro" id="IPR000014">
    <property type="entry name" value="PAS"/>
</dbReference>
<dbReference type="PROSITE" id="PS50109">
    <property type="entry name" value="HIS_KIN"/>
    <property type="match status" value="1"/>
</dbReference>
<dbReference type="NCBIfam" id="TIGR00229">
    <property type="entry name" value="sensory_box"/>
    <property type="match status" value="1"/>
</dbReference>
<sequence length="1135" mass="130846">MKTQADISCEILRAYEQVPDNYLILSTDLIILTVSDAFLKATFSSREEIVGKHFMEAFPEDSNRCEFHYEIKLKEAYHFVLANKQVTEIDVLRYDLLKPHEDGHDPVEKYWKSIVVPVLNHQHKVSYLIHKIDDVTDLVLKEQRLDDLEKEAQRDKMNREELLHQSEVVGHTGSYEVDLSDMRFRFSENLFRLLGQEPYTVPQTIEFIDSISVPEDVQKVKSILEKAISTGANYEYERRVFWPDGEMHYLKSKGRVICDKEGKPIKIFGTAHDETEYKQKEQKLKEEHRRLEDAQRLVRMGYFERKLEEEVFTWSDELYRIHGLEPQSEEITINRVLAFVHPDDQAAMEEGIAALIKTGKLFDKTLRIIRNDGKVRYVHRRAEVLKDEDGKNERLYGTVQDVTDNWEAAQQIEEQKLIVEAFNQTYTTGIQVFKSVRNKKNEIIDFEWVYTSKYIEDFLKIGNAKGKCLLEMFPAYLQNGFFDKYKHIVETGEALNMETFYECEGFANWFEVRAKKYHDGFVASAEDISNRKAIEKEFRIAKENLELALEGAHAGCGWWNIKTGEAKWDERGRQLIGFTNEEESKSIKNWLQRIHSEDRKKVISYAAECAKEGRDFKIEYRISSDGGELKYILGTGLVKKDAQGEPIEIFGLVFDITDQKRTEHALIENKKLLEAVSNTQPVAINTLRAIRDSQNQIVDMEWTFANSMAELKAGAGSLSGKKYLSIFPGEENSATLERYRQIIETGAPHDYEINYLTGKANGWWRNVAVKLGDGILLTEEDITKRKTAERELIKQYQVLKQAEEVARLGTWEYNIATKEVTWSEGMYRLFGLPLGNPVNLDTYLKFATEEDKPVAKRIVAHLKEKQDLLEETIRINLDKDTRIIRIKAVALRNSKGIVTKMLGIDMDVTEVKRLEEENLQIRLEQQKDLLLAILEAQEEERRRISEDLHNGVGQILYAAKINLDRFRVQFASQDPESSFLLKQTEQILKQAIRETRVLSHALAPSVLEQFGLEIAFKEIGSSLSSQNLQISCYVFNLPPEIEKFLQVAVYRMAQELANNIVKHARATEASMVLRKQRNRLLLQAEDNGQGFDSKGTSSKGIGIKSIRDRVELLNGTFKIKNSPGAGTQILISLPL</sequence>
<dbReference type="SUPFAM" id="SSF55874">
    <property type="entry name" value="ATPase domain of HSP90 chaperone/DNA topoisomerase II/histidine kinase"/>
    <property type="match status" value="1"/>
</dbReference>
<proteinExistence type="predicted"/>
<dbReference type="Proteomes" id="UP001597544">
    <property type="component" value="Unassembled WGS sequence"/>
</dbReference>
<dbReference type="InterPro" id="IPR001610">
    <property type="entry name" value="PAC"/>
</dbReference>
<dbReference type="Pfam" id="PF13426">
    <property type="entry name" value="PAS_9"/>
    <property type="match status" value="1"/>
</dbReference>
<evidence type="ECO:0000256" key="2">
    <source>
        <dbReference type="ARBA" id="ARBA00001966"/>
    </source>
</evidence>
<evidence type="ECO:0000259" key="18">
    <source>
        <dbReference type="PROSITE" id="PS50113"/>
    </source>
</evidence>
<evidence type="ECO:0000256" key="13">
    <source>
        <dbReference type="ARBA" id="ARBA00023014"/>
    </source>
</evidence>
<dbReference type="InterPro" id="IPR005467">
    <property type="entry name" value="His_kinase_dom"/>
</dbReference>
<dbReference type="SUPFAM" id="SSF55785">
    <property type="entry name" value="PYP-like sensor domain (PAS domain)"/>
    <property type="match status" value="6"/>
</dbReference>
<keyword evidence="20" id="KW-1185">Reference proteome</keyword>
<evidence type="ECO:0000256" key="4">
    <source>
        <dbReference type="ARBA" id="ARBA00012438"/>
    </source>
</evidence>
<dbReference type="InterPro" id="IPR052162">
    <property type="entry name" value="Sensor_kinase/Photoreceptor"/>
</dbReference>
<dbReference type="SMART" id="SM00086">
    <property type="entry name" value="PAC"/>
    <property type="match status" value="4"/>
</dbReference>
<dbReference type="InterPro" id="IPR036890">
    <property type="entry name" value="HATPase_C_sf"/>
</dbReference>
<dbReference type="PRINTS" id="PR00344">
    <property type="entry name" value="BCTRLSENSOR"/>
</dbReference>
<dbReference type="EMBL" id="JBHULU010000006">
    <property type="protein sequence ID" value="MFD2513296.1"/>
    <property type="molecule type" value="Genomic_DNA"/>
</dbReference>
<dbReference type="InterPro" id="IPR003594">
    <property type="entry name" value="HATPase_dom"/>
</dbReference>
<evidence type="ECO:0000259" key="17">
    <source>
        <dbReference type="PROSITE" id="PS50109"/>
    </source>
</evidence>
<keyword evidence="6" id="KW-0004">4Fe-4S</keyword>
<dbReference type="EC" id="2.7.13.3" evidence="4"/>
<dbReference type="Gene3D" id="1.20.5.1930">
    <property type="match status" value="1"/>
</dbReference>
<name>A0ABW5II30_9BACT</name>
<evidence type="ECO:0000256" key="9">
    <source>
        <dbReference type="ARBA" id="ARBA00022679"/>
    </source>
</evidence>
<keyword evidence="16" id="KW-0175">Coiled coil</keyword>
<evidence type="ECO:0000256" key="15">
    <source>
        <dbReference type="ARBA" id="ARBA00030800"/>
    </source>
</evidence>
<dbReference type="RefSeq" id="WP_377503827.1">
    <property type="nucleotide sequence ID" value="NZ_JBHULU010000006.1"/>
</dbReference>
<dbReference type="InterPro" id="IPR011712">
    <property type="entry name" value="Sig_transdc_His_kin_sub3_dim/P"/>
</dbReference>
<dbReference type="Pfam" id="PF02518">
    <property type="entry name" value="HATPase_c"/>
    <property type="match status" value="1"/>
</dbReference>
<feature type="domain" description="Histidine kinase" evidence="17">
    <location>
        <begin position="1049"/>
        <end position="1135"/>
    </location>
</feature>
<accession>A0ABW5II30</accession>
<protein>
    <recommendedName>
        <fullName evidence="5">Oxygen sensor histidine kinase NreB</fullName>
        <ecNumber evidence="4">2.7.13.3</ecNumber>
    </recommendedName>
    <alternativeName>
        <fullName evidence="15">Nitrogen regulation protein B</fullName>
    </alternativeName>
</protein>
<dbReference type="InterPro" id="IPR013655">
    <property type="entry name" value="PAS_fold_3"/>
</dbReference>
<evidence type="ECO:0000256" key="16">
    <source>
        <dbReference type="SAM" id="Coils"/>
    </source>
</evidence>
<evidence type="ECO:0000256" key="12">
    <source>
        <dbReference type="ARBA" id="ARBA00023004"/>
    </source>
</evidence>
<dbReference type="Gene3D" id="3.30.565.10">
    <property type="entry name" value="Histidine kinase-like ATPase, C-terminal domain"/>
    <property type="match status" value="1"/>
</dbReference>
<evidence type="ECO:0000256" key="10">
    <source>
        <dbReference type="ARBA" id="ARBA00022723"/>
    </source>
</evidence>
<dbReference type="PROSITE" id="PS50113">
    <property type="entry name" value="PAC"/>
    <property type="match status" value="4"/>
</dbReference>
<comment type="caution">
    <text evidence="19">The sequence shown here is derived from an EMBL/GenBank/DDBJ whole genome shotgun (WGS) entry which is preliminary data.</text>
</comment>
<comment type="function">
    <text evidence="14">Member of the two-component regulatory system NreB/NreC involved in the control of dissimilatory nitrate/nitrite reduction in response to oxygen. NreB functions as a direct oxygen sensor histidine kinase which is autophosphorylated, in the absence of oxygen, probably at the conserved histidine residue, and transfers its phosphate group probably to a conserved aspartate residue of NreC. NreB/NreC activates the expression of the nitrate (narGHJI) and nitrite (nir) reductase operons, as well as the putative nitrate transporter gene narT.</text>
</comment>
<dbReference type="InterPro" id="IPR000700">
    <property type="entry name" value="PAS-assoc_C"/>
</dbReference>
<keyword evidence="12" id="KW-0408">Iron</keyword>
<comment type="subcellular location">
    <subcellularLocation>
        <location evidence="3">Cytoplasm</location>
    </subcellularLocation>
</comment>
<comment type="cofactor">
    <cofactor evidence="2">
        <name>[4Fe-4S] cluster</name>
        <dbReference type="ChEBI" id="CHEBI:49883"/>
    </cofactor>
</comment>
<evidence type="ECO:0000256" key="11">
    <source>
        <dbReference type="ARBA" id="ARBA00022777"/>
    </source>
</evidence>
<dbReference type="Gene3D" id="3.30.450.20">
    <property type="entry name" value="PAS domain"/>
    <property type="match status" value="7"/>
</dbReference>
<feature type="domain" description="PAC" evidence="18">
    <location>
        <begin position="234"/>
        <end position="286"/>
    </location>
</feature>
<evidence type="ECO:0000313" key="20">
    <source>
        <dbReference type="Proteomes" id="UP001597544"/>
    </source>
</evidence>
<feature type="domain" description="PAC" evidence="18">
    <location>
        <begin position="616"/>
        <end position="668"/>
    </location>
</feature>
<dbReference type="Pfam" id="PF08447">
    <property type="entry name" value="PAS_3"/>
    <property type="match status" value="3"/>
</dbReference>
<keyword evidence="9" id="KW-0808">Transferase</keyword>
<keyword evidence="13" id="KW-0411">Iron-sulfur</keyword>
<feature type="domain" description="PAC" evidence="18">
    <location>
        <begin position="362"/>
        <end position="414"/>
    </location>
</feature>
<dbReference type="SMART" id="SM00091">
    <property type="entry name" value="PAS"/>
    <property type="match status" value="5"/>
</dbReference>
<dbReference type="CDD" id="cd16917">
    <property type="entry name" value="HATPase_UhpB-NarQ-NarX-like"/>
    <property type="match status" value="1"/>
</dbReference>
<keyword evidence="8" id="KW-0597">Phosphoprotein</keyword>
<dbReference type="PANTHER" id="PTHR43304:SF1">
    <property type="entry name" value="PAC DOMAIN-CONTAINING PROTEIN"/>
    <property type="match status" value="1"/>
</dbReference>
<dbReference type="Gene3D" id="2.10.70.100">
    <property type="match status" value="3"/>
</dbReference>
<evidence type="ECO:0000256" key="8">
    <source>
        <dbReference type="ARBA" id="ARBA00022553"/>
    </source>
</evidence>
<dbReference type="InterPro" id="IPR035965">
    <property type="entry name" value="PAS-like_dom_sf"/>
</dbReference>
<evidence type="ECO:0000256" key="1">
    <source>
        <dbReference type="ARBA" id="ARBA00000085"/>
    </source>
</evidence>
<comment type="catalytic activity">
    <reaction evidence="1">
        <text>ATP + protein L-histidine = ADP + protein N-phospho-L-histidine.</text>
        <dbReference type="EC" id="2.7.13.3"/>
    </reaction>
</comment>
<evidence type="ECO:0000256" key="14">
    <source>
        <dbReference type="ARBA" id="ARBA00024827"/>
    </source>
</evidence>
<dbReference type="InterPro" id="IPR004358">
    <property type="entry name" value="Sig_transdc_His_kin-like_C"/>
</dbReference>
<organism evidence="19 20">
    <name type="scientific">Pontibacter locisalis</name>
    <dbReference type="NCBI Taxonomy" id="1719035"/>
    <lineage>
        <taxon>Bacteria</taxon>
        <taxon>Pseudomonadati</taxon>
        <taxon>Bacteroidota</taxon>
        <taxon>Cytophagia</taxon>
        <taxon>Cytophagales</taxon>
        <taxon>Hymenobacteraceae</taxon>
        <taxon>Pontibacter</taxon>
    </lineage>
</organism>
<dbReference type="Pfam" id="PF07730">
    <property type="entry name" value="HisKA_3"/>
    <property type="match status" value="1"/>
</dbReference>
<evidence type="ECO:0000256" key="7">
    <source>
        <dbReference type="ARBA" id="ARBA00022490"/>
    </source>
</evidence>
<keyword evidence="10" id="KW-0479">Metal-binding</keyword>
<evidence type="ECO:0000313" key="19">
    <source>
        <dbReference type="EMBL" id="MFD2513296.1"/>
    </source>
</evidence>
<feature type="domain" description="PAC" evidence="18">
    <location>
        <begin position="866"/>
        <end position="920"/>
    </location>
</feature>
<evidence type="ECO:0000256" key="3">
    <source>
        <dbReference type="ARBA" id="ARBA00004496"/>
    </source>
</evidence>